<reference evidence="5" key="1">
    <citation type="submission" date="2014-08" db="EMBL/GenBank/DDBJ databases">
        <authorList>
            <person name="Murali S."/>
            <person name="Richards S."/>
            <person name="Bandaranaike D."/>
            <person name="Bellair M."/>
            <person name="Blankenburg K."/>
            <person name="Chao H."/>
            <person name="Dinh H."/>
            <person name="Doddapaneni H."/>
            <person name="Dugan-Rocha S."/>
            <person name="Elkadiri S."/>
            <person name="Gnanaolivu R."/>
            <person name="Hughes D."/>
            <person name="Lee S."/>
            <person name="Li M."/>
            <person name="Ming W."/>
            <person name="Munidasa M."/>
            <person name="Muniz J."/>
            <person name="Nguyen L."/>
            <person name="Osuji N."/>
            <person name="Pu L.-L."/>
            <person name="Puazo M."/>
            <person name="Skinner E."/>
            <person name="Qu C."/>
            <person name="Quiroz J."/>
            <person name="Raj R."/>
            <person name="Weissenberger G."/>
            <person name="Xin Y."/>
            <person name="Zou X."/>
            <person name="Han Y."/>
            <person name="Worley K."/>
            <person name="Muzny D."/>
            <person name="Gibbs R."/>
        </authorList>
    </citation>
    <scope>NUCLEOTIDE SEQUENCE</scope>
    <source>
        <strain evidence="5">HAZT.00-mixed</strain>
        <tissue evidence="5">Whole organism</tissue>
    </source>
</reference>
<comment type="subcellular location">
    <subcellularLocation>
        <location evidence="3">Nucleus</location>
    </subcellularLocation>
</comment>
<dbReference type="GO" id="GO:0043565">
    <property type="term" value="F:sequence-specific DNA binding"/>
    <property type="evidence" value="ECO:0007669"/>
    <property type="project" value="InterPro"/>
</dbReference>
<organism evidence="5">
    <name type="scientific">Hyalella azteca</name>
    <name type="common">Amphipod</name>
    <dbReference type="NCBI Taxonomy" id="294128"/>
    <lineage>
        <taxon>Eukaryota</taxon>
        <taxon>Metazoa</taxon>
        <taxon>Ecdysozoa</taxon>
        <taxon>Arthropoda</taxon>
        <taxon>Crustacea</taxon>
        <taxon>Multicrustacea</taxon>
        <taxon>Malacostraca</taxon>
        <taxon>Eumalacostraca</taxon>
        <taxon>Peracarida</taxon>
        <taxon>Amphipoda</taxon>
        <taxon>Senticaudata</taxon>
        <taxon>Talitrida</taxon>
        <taxon>Talitroidea</taxon>
        <taxon>Hyalellidae</taxon>
        <taxon>Hyalella</taxon>
    </lineage>
</organism>
<evidence type="ECO:0000259" key="4">
    <source>
        <dbReference type="PROSITE" id="PS50061"/>
    </source>
</evidence>
<dbReference type="InterPro" id="IPR036390">
    <property type="entry name" value="WH_DNA-bd_sf"/>
</dbReference>
<dbReference type="Gene3D" id="1.10.10.10">
    <property type="entry name" value="Winged helix-like DNA-binding domain superfamily/Winged helix DNA-binding domain"/>
    <property type="match status" value="1"/>
</dbReference>
<evidence type="ECO:0000256" key="3">
    <source>
        <dbReference type="RuleBase" id="RU004019"/>
    </source>
</evidence>
<gene>
    <name evidence="5" type="ORF">HAZT_HAZT000215</name>
</gene>
<name>A0A6A0H082_HYAAZ</name>
<reference evidence="5" key="3">
    <citation type="submission" date="2019-06" db="EMBL/GenBank/DDBJ databases">
        <authorList>
            <person name="Poynton C."/>
            <person name="Hasenbein S."/>
            <person name="Benoit J.B."/>
            <person name="Sepulveda M.S."/>
            <person name="Poelchau M.F."/>
            <person name="Murali S.C."/>
            <person name="Chen S."/>
            <person name="Glastad K.M."/>
            <person name="Werren J.H."/>
            <person name="Vineis J.H."/>
            <person name="Bowen J.L."/>
            <person name="Friedrich M."/>
            <person name="Jones J."/>
            <person name="Robertson H.M."/>
            <person name="Feyereisen R."/>
            <person name="Mechler-Hickson A."/>
            <person name="Mathers N."/>
            <person name="Lee C.E."/>
            <person name="Colbourne J.K."/>
            <person name="Biales A."/>
            <person name="Johnston J.S."/>
            <person name="Wellborn G.A."/>
            <person name="Rosendale A.J."/>
            <person name="Cridge A.G."/>
            <person name="Munoz-Torres M.C."/>
            <person name="Bain P.A."/>
            <person name="Manny A.R."/>
            <person name="Major K.M."/>
            <person name="Lambert F.N."/>
            <person name="Vulpe C.D."/>
            <person name="Tuck P."/>
            <person name="Blalock B.J."/>
            <person name="Lin Y.-Y."/>
            <person name="Smith M.E."/>
            <person name="Ochoa-Acuna H."/>
            <person name="Chen M.-J.M."/>
            <person name="Childers C.P."/>
            <person name="Qu J."/>
            <person name="Dugan S."/>
            <person name="Lee S.L."/>
            <person name="Chao H."/>
            <person name="Dinh H."/>
            <person name="Han Y."/>
            <person name="Doddapaneni H."/>
            <person name="Worley K.C."/>
            <person name="Muzny D.M."/>
            <person name="Gibbs R.A."/>
            <person name="Richards S."/>
        </authorList>
    </citation>
    <scope>NUCLEOTIDE SEQUENCE</scope>
    <source>
        <strain evidence="5">HAZT.00-mixed</strain>
        <tissue evidence="5">Whole organism</tissue>
    </source>
</reference>
<dbReference type="GO" id="GO:0005634">
    <property type="term" value="C:nucleus"/>
    <property type="evidence" value="ECO:0007669"/>
    <property type="project" value="UniProtKB-SubCell"/>
</dbReference>
<evidence type="ECO:0000313" key="5">
    <source>
        <dbReference type="EMBL" id="KAA0193411.1"/>
    </source>
</evidence>
<dbReference type="PROSITE" id="PS00345">
    <property type="entry name" value="ETS_DOMAIN_1"/>
    <property type="match status" value="1"/>
</dbReference>
<comment type="similarity">
    <text evidence="1 3">Belongs to the ETS family.</text>
</comment>
<evidence type="ECO:0000256" key="1">
    <source>
        <dbReference type="ARBA" id="ARBA00005562"/>
    </source>
</evidence>
<dbReference type="EMBL" id="JQDR03010992">
    <property type="protein sequence ID" value="KAA0193411.1"/>
    <property type="molecule type" value="Genomic_DNA"/>
</dbReference>
<dbReference type="PANTHER" id="PTHR11849">
    <property type="entry name" value="ETS"/>
    <property type="match status" value="1"/>
</dbReference>
<dbReference type="SUPFAM" id="SSF46785">
    <property type="entry name" value="Winged helix' DNA-binding domain"/>
    <property type="match status" value="1"/>
</dbReference>
<dbReference type="GO" id="GO:0030154">
    <property type="term" value="P:cell differentiation"/>
    <property type="evidence" value="ECO:0007669"/>
    <property type="project" value="TreeGrafter"/>
</dbReference>
<dbReference type="PANTHER" id="PTHR11849:SF190">
    <property type="entry name" value="ETS-DOMAIN PROTEIN"/>
    <property type="match status" value="1"/>
</dbReference>
<comment type="caution">
    <text evidence="5">The sequence shown here is derived from an EMBL/GenBank/DDBJ whole genome shotgun (WGS) entry which is preliminary data.</text>
</comment>
<keyword evidence="2 3" id="KW-0238">DNA-binding</keyword>
<dbReference type="PROSITE" id="PS50061">
    <property type="entry name" value="ETS_DOMAIN_3"/>
    <property type="match status" value="1"/>
</dbReference>
<evidence type="ECO:0000256" key="2">
    <source>
        <dbReference type="ARBA" id="ARBA00023125"/>
    </source>
</evidence>
<feature type="domain" description="ETS" evidence="4">
    <location>
        <begin position="136"/>
        <end position="219"/>
    </location>
</feature>
<reference evidence="5" key="2">
    <citation type="journal article" date="2018" name="Environ. Sci. Technol.">
        <title>The Toxicogenome of Hyalella azteca: A Model for Sediment Ecotoxicology and Evolutionary Toxicology.</title>
        <authorList>
            <person name="Poynton H.C."/>
            <person name="Hasenbein S."/>
            <person name="Benoit J.B."/>
            <person name="Sepulveda M.S."/>
            <person name="Poelchau M.F."/>
            <person name="Hughes D.S.T."/>
            <person name="Murali S.C."/>
            <person name="Chen S."/>
            <person name="Glastad K.M."/>
            <person name="Goodisman M.A.D."/>
            <person name="Werren J.H."/>
            <person name="Vineis J.H."/>
            <person name="Bowen J.L."/>
            <person name="Friedrich M."/>
            <person name="Jones J."/>
            <person name="Robertson H.M."/>
            <person name="Feyereisen R."/>
            <person name="Mechler-Hickson A."/>
            <person name="Mathers N."/>
            <person name="Lee C.E."/>
            <person name="Colbourne J.K."/>
            <person name="Biales A."/>
            <person name="Johnston J.S."/>
            <person name="Wellborn G.A."/>
            <person name="Rosendale A.J."/>
            <person name="Cridge A.G."/>
            <person name="Munoz-Torres M.C."/>
            <person name="Bain P.A."/>
            <person name="Manny A.R."/>
            <person name="Major K.M."/>
            <person name="Lambert F.N."/>
            <person name="Vulpe C.D."/>
            <person name="Tuck P."/>
            <person name="Blalock B.J."/>
            <person name="Lin Y.Y."/>
            <person name="Smith M.E."/>
            <person name="Ochoa-Acuna H."/>
            <person name="Chen M.M."/>
            <person name="Childers C.P."/>
            <person name="Qu J."/>
            <person name="Dugan S."/>
            <person name="Lee S.L."/>
            <person name="Chao H."/>
            <person name="Dinh H."/>
            <person name="Han Y."/>
            <person name="Doddapaneni H."/>
            <person name="Worley K.C."/>
            <person name="Muzny D.M."/>
            <person name="Gibbs R.A."/>
            <person name="Richards S."/>
        </authorList>
    </citation>
    <scope>NUCLEOTIDE SEQUENCE</scope>
    <source>
        <strain evidence="5">HAZT.00-mixed</strain>
        <tissue evidence="5">Whole organism</tissue>
    </source>
</reference>
<accession>A0A6A0H082</accession>
<sequence length="227" mass="26402">MTQVLDLAQPYLDASSYEESGMFPDVQNYDFFPCAEGEENCSRPKLVDNPEEFHPASDQVFYDLSPAEMQFTEMLHPTGQKTAHESSIETLPLMVPETQQNLAEDIFKSFPCLKDALATSAKCAPVKTSSRRKRGRKLWEFLLDLLENPECNPSIIRWEDKSNGVFRLKEQEIIARKWGQRREKKDNLSYDYFARALRYHYKSRMLVSVPERKLVYKFGPKVLSEMK</sequence>
<dbReference type="InterPro" id="IPR046328">
    <property type="entry name" value="ETS_fam"/>
</dbReference>
<protein>
    <recommendedName>
        <fullName evidence="4">ETS domain-containing protein</fullName>
    </recommendedName>
</protein>
<dbReference type="AlphaFoldDB" id="A0A6A0H082"/>
<dbReference type="SMART" id="SM00413">
    <property type="entry name" value="ETS"/>
    <property type="match status" value="1"/>
</dbReference>
<keyword evidence="3" id="KW-0539">Nucleus</keyword>
<dbReference type="OrthoDB" id="5975550at2759"/>
<dbReference type="PRINTS" id="PR00454">
    <property type="entry name" value="ETSDOMAIN"/>
</dbReference>
<dbReference type="GO" id="GO:0000981">
    <property type="term" value="F:DNA-binding transcription factor activity, RNA polymerase II-specific"/>
    <property type="evidence" value="ECO:0007669"/>
    <property type="project" value="TreeGrafter"/>
</dbReference>
<dbReference type="InterPro" id="IPR036388">
    <property type="entry name" value="WH-like_DNA-bd_sf"/>
</dbReference>
<dbReference type="Pfam" id="PF00178">
    <property type="entry name" value="Ets"/>
    <property type="match status" value="1"/>
</dbReference>
<dbReference type="Proteomes" id="UP000711488">
    <property type="component" value="Unassembled WGS sequence"/>
</dbReference>
<dbReference type="InterPro" id="IPR000418">
    <property type="entry name" value="Ets_dom"/>
</dbReference>
<proteinExistence type="inferred from homology"/>